<dbReference type="EMBL" id="WNWM01000002">
    <property type="protein sequence ID" value="MUI13758.1"/>
    <property type="molecule type" value="Genomic_DNA"/>
</dbReference>
<dbReference type="InterPro" id="IPR025657">
    <property type="entry name" value="RadC_JAB"/>
</dbReference>
<dbReference type="OrthoDB" id="9804482at2"/>
<dbReference type="Proteomes" id="UP000431684">
    <property type="component" value="Unassembled WGS sequence"/>
</dbReference>
<evidence type="ECO:0000259" key="1">
    <source>
        <dbReference type="Pfam" id="PF04002"/>
    </source>
</evidence>
<name>A0A6I3XMD4_9BURK</name>
<reference evidence="2 3" key="1">
    <citation type="submission" date="2019-11" db="EMBL/GenBank/DDBJ databases">
        <title>Draft Genome Sequences of Six Type Strains of the Genus Massilia.</title>
        <authorList>
            <person name="Miess H."/>
            <person name="Frediansyah A."/>
            <person name="Goeker M."/>
            <person name="Gross H."/>
        </authorList>
    </citation>
    <scope>NUCLEOTIDE SEQUENCE [LARGE SCALE GENOMIC DNA]</scope>
    <source>
        <strain evidence="2 3">DSM 17513</strain>
    </source>
</reference>
<dbReference type="Pfam" id="PF04002">
    <property type="entry name" value="RadC"/>
    <property type="match status" value="1"/>
</dbReference>
<gene>
    <name evidence="2" type="ORF">GJV26_14990</name>
</gene>
<sequence>MIQKSVRRDSTRLKLGDLVHYHALGLPEPSKADVRLTRTLVQALNFVDIRVADHIIVAETRHTRSPNTVRYKF</sequence>
<evidence type="ECO:0000313" key="2">
    <source>
        <dbReference type="EMBL" id="MUI13758.1"/>
    </source>
</evidence>
<organism evidence="2 3">
    <name type="scientific">Pseudoduganella dura</name>
    <dbReference type="NCBI Taxonomy" id="321982"/>
    <lineage>
        <taxon>Bacteria</taxon>
        <taxon>Pseudomonadati</taxon>
        <taxon>Pseudomonadota</taxon>
        <taxon>Betaproteobacteria</taxon>
        <taxon>Burkholderiales</taxon>
        <taxon>Oxalobacteraceae</taxon>
        <taxon>Telluria group</taxon>
        <taxon>Pseudoduganella</taxon>
    </lineage>
</organism>
<keyword evidence="3" id="KW-1185">Reference proteome</keyword>
<dbReference type="Gene3D" id="3.40.140.10">
    <property type="entry name" value="Cytidine Deaminase, domain 2"/>
    <property type="match status" value="1"/>
</dbReference>
<evidence type="ECO:0000313" key="3">
    <source>
        <dbReference type="Proteomes" id="UP000431684"/>
    </source>
</evidence>
<accession>A0A6I3XMD4</accession>
<proteinExistence type="predicted"/>
<dbReference type="AlphaFoldDB" id="A0A6I3XMD4"/>
<feature type="domain" description="RadC-like JAB" evidence="1">
    <location>
        <begin position="18"/>
        <end position="61"/>
    </location>
</feature>
<comment type="caution">
    <text evidence="2">The sequence shown here is derived from an EMBL/GenBank/DDBJ whole genome shotgun (WGS) entry which is preliminary data.</text>
</comment>
<protein>
    <recommendedName>
        <fullName evidence="1">RadC-like JAB domain-containing protein</fullName>
    </recommendedName>
</protein>